<dbReference type="Pfam" id="PF11271">
    <property type="entry name" value="PorA"/>
    <property type="match status" value="1"/>
</dbReference>
<protein>
    <submittedName>
        <fullName evidence="2">Hypothetical membrane protein</fullName>
    </submittedName>
</protein>
<dbReference type="Proteomes" id="UP000254467">
    <property type="component" value="Unassembled WGS sequence"/>
</dbReference>
<reference evidence="2 3" key="1">
    <citation type="submission" date="2018-06" db="EMBL/GenBank/DDBJ databases">
        <authorList>
            <consortium name="Pathogen Informatics"/>
            <person name="Doyle S."/>
        </authorList>
    </citation>
    <scope>NUCLEOTIDE SEQUENCE [LARGE SCALE GENOMIC DNA]</scope>
    <source>
        <strain evidence="2 3">NCTC11862</strain>
    </source>
</reference>
<keyword evidence="1" id="KW-1133">Transmembrane helix</keyword>
<accession>A0A376CM78</accession>
<feature type="transmembrane region" description="Helical" evidence="1">
    <location>
        <begin position="280"/>
        <end position="300"/>
    </location>
</feature>
<name>A0A376CM78_9CORY</name>
<dbReference type="STRING" id="35756.GCA_001044155_00861"/>
<gene>
    <name evidence="2" type="ORF">NCTC11862_01400</name>
</gene>
<sequence>MLPKSRIFSALLVGLGVALIVAGLVAPRFLVGDGRMPLDMENTTYTLYDENGTVEGETTGVTRQLHMDIQNPANEDMVSLRVGETLFEGNDGTEFDALLSAQTWNWEMDRLTGEALSPVTLSTVMVVPPETVEMDGPWLKLPTDFDEETAEIFDPFLREAAPATYTGANEAGGEVNNYNQVVEPTNLATKYPAINNTKTVNDDEGNAEQLFLTYEADRILSYEANTGVLVGMHEDVDLYYADREGNRVEDYVSYAAATANDAARVDELSSIPSQATSRTITIVVIVLGAVLALVGLIGALRPDRRKAKN</sequence>
<evidence type="ECO:0000313" key="2">
    <source>
        <dbReference type="EMBL" id="STC69601.1"/>
    </source>
</evidence>
<dbReference type="RefSeq" id="WP_048402687.1">
    <property type="nucleotide sequence ID" value="NZ_LDYD01000005.1"/>
</dbReference>
<dbReference type="EMBL" id="UFXQ01000001">
    <property type="protein sequence ID" value="STC69601.1"/>
    <property type="molecule type" value="Genomic_DNA"/>
</dbReference>
<evidence type="ECO:0000313" key="3">
    <source>
        <dbReference type="Proteomes" id="UP000254467"/>
    </source>
</evidence>
<dbReference type="InterPro" id="IPR021424">
    <property type="entry name" value="PorA"/>
</dbReference>
<dbReference type="OrthoDB" id="153031at2"/>
<keyword evidence="3" id="KW-1185">Reference proteome</keyword>
<proteinExistence type="predicted"/>
<keyword evidence="1" id="KW-0472">Membrane</keyword>
<organism evidence="2 3">
    <name type="scientific">Corynebacterium pilosum</name>
    <dbReference type="NCBI Taxonomy" id="35756"/>
    <lineage>
        <taxon>Bacteria</taxon>
        <taxon>Bacillati</taxon>
        <taxon>Actinomycetota</taxon>
        <taxon>Actinomycetes</taxon>
        <taxon>Mycobacteriales</taxon>
        <taxon>Corynebacteriaceae</taxon>
        <taxon>Corynebacterium</taxon>
    </lineage>
</organism>
<dbReference type="AlphaFoldDB" id="A0A376CM78"/>
<keyword evidence="1" id="KW-0812">Transmembrane</keyword>
<evidence type="ECO:0000256" key="1">
    <source>
        <dbReference type="SAM" id="Phobius"/>
    </source>
</evidence>